<evidence type="ECO:0000313" key="10">
    <source>
        <dbReference type="EMBL" id="GAA1788877.1"/>
    </source>
</evidence>
<accession>A0ABP4XSS0</accession>
<feature type="domain" description="MacB-like periplasmic core" evidence="9">
    <location>
        <begin position="17"/>
        <end position="238"/>
    </location>
</feature>
<organism evidence="10 11">
    <name type="scientific">Luedemannella flava</name>
    <dbReference type="NCBI Taxonomy" id="349316"/>
    <lineage>
        <taxon>Bacteria</taxon>
        <taxon>Bacillati</taxon>
        <taxon>Actinomycetota</taxon>
        <taxon>Actinomycetes</taxon>
        <taxon>Micromonosporales</taxon>
        <taxon>Micromonosporaceae</taxon>
        <taxon>Luedemannella</taxon>
    </lineage>
</organism>
<feature type="transmembrane region" description="Helical" evidence="7">
    <location>
        <begin position="441"/>
        <end position="462"/>
    </location>
</feature>
<dbReference type="Pfam" id="PF02687">
    <property type="entry name" value="FtsX"/>
    <property type="match status" value="2"/>
</dbReference>
<feature type="transmembrane region" description="Helical" evidence="7">
    <location>
        <begin position="409"/>
        <end position="429"/>
    </location>
</feature>
<keyword evidence="3 7" id="KW-0812">Transmembrane</keyword>
<evidence type="ECO:0000256" key="2">
    <source>
        <dbReference type="ARBA" id="ARBA00022475"/>
    </source>
</evidence>
<keyword evidence="2" id="KW-1003">Cell membrane</keyword>
<feature type="transmembrane region" description="Helical" evidence="7">
    <location>
        <begin position="315"/>
        <end position="341"/>
    </location>
</feature>
<keyword evidence="5 7" id="KW-0472">Membrane</keyword>
<sequence>MLRATLRSLLARKLRLILSALAVVLGVMFVSGSFVLTDTLSRSFDDLFRGIYSSVDVQVGPAGLGGASMDDDDVAVRTIPASTLDAVRSVPGVASATGDVAADGARLIGSNGKVVSTFGPPSFGQAWTGEDALVQIREGRGPTADNEIAINADLAKKAGVKVGDQVGVLTREPKQTFTLVGIFGFSGGRDTLGGTQNVAFTLPVAQQLMIGESNVYTTISVTAADGVDDAALRDAIAAKLGPQYGVKTGEELGAASAAAFASVLDIFNKVLLGFAGVALFVGAFLILNTFSIVVAQRTRELALMRAVGASRRQMIGSVLTEAVVIGMIASVLGLAAGFGVGRLMAVLFANFGGGGLALASVSLPLAAVISAFSVGLIVTMVAAVLPAVRAARIPPIAALQEVATPDRPLTKLTISGAVIGVAAAVVLGLGLTGRIDGDATLWAVLGGAIGIFLGVALITPLISRPVVAGLGRLTGRWVPGVLGRRNAGRNPRRTGITAAALMIGVALVTAVGVLLTSAKASFTQTTEDTVHAEIYIGADQTSAIPPTFDVAVIPRVEQVAGVRDVLATWYDDGAKVDGREADLTAVHNPAALQPILEVTPVAGSIATLADDQVIVDEKTAARQQLTVGSTVTIQPLRGTAKEYTVSGIYATTDFGYVQGFVLSEAARTGFAVPQARSAFVALDSGATLADTLPKIRALLADSPEVDAVDRATMIEQETGEVDTMLNMVQILLSLAILIAALGIINTLALSVLERTRELGLLRAVGLGRAHTTAMVTVEALVITVFGALLGMGVGIGLGAAAVRAFKDEGFTTLSLPWPQLGTYVIAATVIGIIAGLLASIRAARINVLAAIAHE</sequence>
<dbReference type="PRINTS" id="PR00173">
    <property type="entry name" value="EDTRNSPORT"/>
</dbReference>
<dbReference type="EMBL" id="BAAALT010000016">
    <property type="protein sequence ID" value="GAA1788877.1"/>
    <property type="molecule type" value="Genomic_DNA"/>
</dbReference>
<evidence type="ECO:0000259" key="8">
    <source>
        <dbReference type="Pfam" id="PF02687"/>
    </source>
</evidence>
<proteinExistence type="inferred from homology"/>
<protein>
    <submittedName>
        <fullName evidence="10">ABC transporter permease</fullName>
    </submittedName>
</protein>
<feature type="domain" description="MacB-like periplasmic core" evidence="9">
    <location>
        <begin position="494"/>
        <end position="697"/>
    </location>
</feature>
<feature type="transmembrane region" description="Helical" evidence="7">
    <location>
        <begin position="361"/>
        <end position="388"/>
    </location>
</feature>
<dbReference type="Pfam" id="PF12704">
    <property type="entry name" value="MacB_PCD"/>
    <property type="match status" value="2"/>
</dbReference>
<evidence type="ECO:0000256" key="4">
    <source>
        <dbReference type="ARBA" id="ARBA00022989"/>
    </source>
</evidence>
<dbReference type="InterPro" id="IPR050250">
    <property type="entry name" value="Macrolide_Exporter_MacB"/>
</dbReference>
<evidence type="ECO:0000256" key="1">
    <source>
        <dbReference type="ARBA" id="ARBA00004651"/>
    </source>
</evidence>
<dbReference type="PANTHER" id="PTHR30572:SF4">
    <property type="entry name" value="ABC TRANSPORTER PERMEASE YTRF"/>
    <property type="match status" value="1"/>
</dbReference>
<evidence type="ECO:0000256" key="6">
    <source>
        <dbReference type="ARBA" id="ARBA00038076"/>
    </source>
</evidence>
<comment type="caution">
    <text evidence="10">The sequence shown here is derived from an EMBL/GenBank/DDBJ whole genome shotgun (WGS) entry which is preliminary data.</text>
</comment>
<comment type="similarity">
    <text evidence="6">Belongs to the ABC-4 integral membrane protein family.</text>
</comment>
<name>A0ABP4XSS0_9ACTN</name>
<feature type="domain" description="ABC3 transporter permease C-terminal" evidence="8">
    <location>
        <begin position="731"/>
        <end position="846"/>
    </location>
</feature>
<feature type="transmembrane region" description="Helical" evidence="7">
    <location>
        <begin position="270"/>
        <end position="294"/>
    </location>
</feature>
<keyword evidence="11" id="KW-1185">Reference proteome</keyword>
<dbReference type="PANTHER" id="PTHR30572">
    <property type="entry name" value="MEMBRANE COMPONENT OF TRANSPORTER-RELATED"/>
    <property type="match status" value="1"/>
</dbReference>
<feature type="transmembrane region" description="Helical" evidence="7">
    <location>
        <begin position="773"/>
        <end position="800"/>
    </location>
</feature>
<feature type="transmembrane region" description="Helical" evidence="7">
    <location>
        <begin position="494"/>
        <end position="515"/>
    </location>
</feature>
<dbReference type="RefSeq" id="WP_344126463.1">
    <property type="nucleotide sequence ID" value="NZ_BAAALT010000016.1"/>
</dbReference>
<feature type="transmembrane region" description="Helical" evidence="7">
    <location>
        <begin position="730"/>
        <end position="752"/>
    </location>
</feature>
<evidence type="ECO:0000313" key="11">
    <source>
        <dbReference type="Proteomes" id="UP001500218"/>
    </source>
</evidence>
<dbReference type="InterPro" id="IPR003838">
    <property type="entry name" value="ABC3_permease_C"/>
</dbReference>
<evidence type="ECO:0000256" key="5">
    <source>
        <dbReference type="ARBA" id="ARBA00023136"/>
    </source>
</evidence>
<gene>
    <name evidence="10" type="ORF">GCM10009682_08670</name>
</gene>
<dbReference type="Proteomes" id="UP001500218">
    <property type="component" value="Unassembled WGS sequence"/>
</dbReference>
<evidence type="ECO:0000259" key="9">
    <source>
        <dbReference type="Pfam" id="PF12704"/>
    </source>
</evidence>
<keyword evidence="4 7" id="KW-1133">Transmembrane helix</keyword>
<feature type="domain" description="ABC3 transporter permease C-terminal" evidence="8">
    <location>
        <begin position="274"/>
        <end position="395"/>
    </location>
</feature>
<reference evidence="11" key="1">
    <citation type="journal article" date="2019" name="Int. J. Syst. Evol. Microbiol.">
        <title>The Global Catalogue of Microorganisms (GCM) 10K type strain sequencing project: providing services to taxonomists for standard genome sequencing and annotation.</title>
        <authorList>
            <consortium name="The Broad Institute Genomics Platform"/>
            <consortium name="The Broad Institute Genome Sequencing Center for Infectious Disease"/>
            <person name="Wu L."/>
            <person name="Ma J."/>
        </authorList>
    </citation>
    <scope>NUCLEOTIDE SEQUENCE [LARGE SCALE GENOMIC DNA]</scope>
    <source>
        <strain evidence="11">JCM 13250</strain>
    </source>
</reference>
<feature type="transmembrane region" description="Helical" evidence="7">
    <location>
        <begin position="820"/>
        <end position="840"/>
    </location>
</feature>
<comment type="subcellular location">
    <subcellularLocation>
        <location evidence="1">Cell membrane</location>
        <topology evidence="1">Multi-pass membrane protein</topology>
    </subcellularLocation>
</comment>
<evidence type="ECO:0000256" key="7">
    <source>
        <dbReference type="SAM" id="Phobius"/>
    </source>
</evidence>
<evidence type="ECO:0000256" key="3">
    <source>
        <dbReference type="ARBA" id="ARBA00022692"/>
    </source>
</evidence>
<dbReference type="InterPro" id="IPR025857">
    <property type="entry name" value="MacB_PCD"/>
</dbReference>